<feature type="domain" description="PB1" evidence="12">
    <location>
        <begin position="55"/>
        <end position="153"/>
    </location>
</feature>
<keyword evidence="7 10" id="KW-0804">Transcription</keyword>
<dbReference type="PANTHER" id="PTHR31734:SF7">
    <property type="entry name" value="AUXIN-RESPONSIVE PROTEIN IAA33"/>
    <property type="match status" value="1"/>
</dbReference>
<evidence type="ECO:0000256" key="6">
    <source>
        <dbReference type="ARBA" id="ARBA00023015"/>
    </source>
</evidence>
<sequence length="160" mass="17481">MVGGAVKMVNGFELHHEAPKRRCGTGAAAQPSRAPTGKNTLTLSSLDDDVASAVVPPVTVFLEGRSICHLIRLDKLTSYASLAKALRSMFVDVDEGDGRREEDGDEVLHLSDAVPGHIVAYEDMEDDLLLVGDLNWKDFVRVAKRIRIIPAKPSRRKHAI</sequence>
<evidence type="ECO:0000256" key="2">
    <source>
        <dbReference type="ARBA" id="ARBA00004123"/>
    </source>
</evidence>
<dbReference type="Gene3D" id="3.10.20.90">
    <property type="entry name" value="Phosphatidylinositol 3-kinase Catalytic Subunit, Chain A, domain 1"/>
    <property type="match status" value="1"/>
</dbReference>
<comment type="caution">
    <text evidence="13">The sequence shown here is derived from an EMBL/GenBank/DDBJ whole genome shotgun (WGS) entry which is preliminary data.</text>
</comment>
<evidence type="ECO:0000259" key="12">
    <source>
        <dbReference type="PROSITE" id="PS51745"/>
    </source>
</evidence>
<organism evidence="13 14">
    <name type="scientific">Musa balbisiana</name>
    <name type="common">Banana</name>
    <dbReference type="NCBI Taxonomy" id="52838"/>
    <lineage>
        <taxon>Eukaryota</taxon>
        <taxon>Viridiplantae</taxon>
        <taxon>Streptophyta</taxon>
        <taxon>Embryophyta</taxon>
        <taxon>Tracheophyta</taxon>
        <taxon>Spermatophyta</taxon>
        <taxon>Magnoliopsida</taxon>
        <taxon>Liliopsida</taxon>
        <taxon>Zingiberales</taxon>
        <taxon>Musaceae</taxon>
        <taxon>Musa</taxon>
    </lineage>
</organism>
<comment type="similarity">
    <text evidence="3 10">Belongs to the Aux/IAA family.</text>
</comment>
<dbReference type="PROSITE" id="PS51745">
    <property type="entry name" value="PB1"/>
    <property type="match status" value="1"/>
</dbReference>
<gene>
    <name evidence="13" type="ORF">C4D60_Mb06t05110</name>
</gene>
<evidence type="ECO:0000256" key="9">
    <source>
        <dbReference type="ARBA" id="ARBA00023294"/>
    </source>
</evidence>
<comment type="function">
    <text evidence="1 10">Aux/IAA proteins are short-lived transcriptional factors that function as repressors of early auxin response genes at low auxin concentrations.</text>
</comment>
<comment type="subunit">
    <text evidence="4 10">Homodimers and heterodimers.</text>
</comment>
<evidence type="ECO:0000313" key="14">
    <source>
        <dbReference type="Proteomes" id="UP000317650"/>
    </source>
</evidence>
<keyword evidence="6 10" id="KW-0805">Transcription regulation</keyword>
<dbReference type="STRING" id="52838.A0A4S8IKP6"/>
<dbReference type="Proteomes" id="UP000317650">
    <property type="component" value="Chromosome 6"/>
</dbReference>
<dbReference type="InterPro" id="IPR003311">
    <property type="entry name" value="AUX_IAA"/>
</dbReference>
<dbReference type="PANTHER" id="PTHR31734">
    <property type="entry name" value="AUXIN-RESPONSIVE PROTEIN IAA17"/>
    <property type="match status" value="1"/>
</dbReference>
<evidence type="ECO:0000256" key="11">
    <source>
        <dbReference type="SAM" id="MobiDB-lite"/>
    </source>
</evidence>
<protein>
    <recommendedName>
        <fullName evidence="10">Auxin-responsive protein</fullName>
    </recommendedName>
</protein>
<dbReference type="GO" id="GO:0006355">
    <property type="term" value="P:regulation of DNA-templated transcription"/>
    <property type="evidence" value="ECO:0007669"/>
    <property type="project" value="InterPro"/>
</dbReference>
<dbReference type="GO" id="GO:0009734">
    <property type="term" value="P:auxin-activated signaling pathway"/>
    <property type="evidence" value="ECO:0007669"/>
    <property type="project" value="UniProtKB-UniRule"/>
</dbReference>
<comment type="subcellular location">
    <subcellularLocation>
        <location evidence="2 10">Nucleus</location>
    </subcellularLocation>
</comment>
<keyword evidence="9 10" id="KW-0927">Auxin signaling pathway</keyword>
<keyword evidence="8 10" id="KW-0539">Nucleus</keyword>
<dbReference type="InterPro" id="IPR033389">
    <property type="entry name" value="AUX/IAA_dom"/>
</dbReference>
<name>A0A4S8IKP6_MUSBA</name>
<dbReference type="AlphaFoldDB" id="A0A4S8IKP6"/>
<evidence type="ECO:0000256" key="3">
    <source>
        <dbReference type="ARBA" id="ARBA00006728"/>
    </source>
</evidence>
<evidence type="ECO:0000256" key="8">
    <source>
        <dbReference type="ARBA" id="ARBA00023242"/>
    </source>
</evidence>
<dbReference type="GO" id="GO:0005634">
    <property type="term" value="C:nucleus"/>
    <property type="evidence" value="ECO:0007669"/>
    <property type="project" value="UniProtKB-SubCell"/>
</dbReference>
<evidence type="ECO:0000256" key="10">
    <source>
        <dbReference type="RuleBase" id="RU004549"/>
    </source>
</evidence>
<keyword evidence="14" id="KW-1185">Reference proteome</keyword>
<evidence type="ECO:0000256" key="1">
    <source>
        <dbReference type="ARBA" id="ARBA00002159"/>
    </source>
</evidence>
<proteinExistence type="inferred from homology"/>
<evidence type="ECO:0000313" key="13">
    <source>
        <dbReference type="EMBL" id="THU49013.1"/>
    </source>
</evidence>
<dbReference type="InterPro" id="IPR053793">
    <property type="entry name" value="PB1-like"/>
</dbReference>
<feature type="region of interest" description="Disordered" evidence="11">
    <location>
        <begin position="20"/>
        <end position="41"/>
    </location>
</feature>
<evidence type="ECO:0000256" key="5">
    <source>
        <dbReference type="ARBA" id="ARBA00022491"/>
    </source>
</evidence>
<keyword evidence="5 10" id="KW-0678">Repressor</keyword>
<reference evidence="13 14" key="1">
    <citation type="journal article" date="2019" name="Nat. Plants">
        <title>Genome sequencing of Musa balbisiana reveals subgenome evolution and function divergence in polyploid bananas.</title>
        <authorList>
            <person name="Yao X."/>
        </authorList>
    </citation>
    <scope>NUCLEOTIDE SEQUENCE [LARGE SCALE GENOMIC DNA]</scope>
    <source>
        <strain evidence="14">cv. DH-PKW</strain>
        <tissue evidence="13">Leaves</tissue>
    </source>
</reference>
<accession>A0A4S8IKP6</accession>
<evidence type="ECO:0000256" key="7">
    <source>
        <dbReference type="ARBA" id="ARBA00023163"/>
    </source>
</evidence>
<dbReference type="Pfam" id="PF02309">
    <property type="entry name" value="AUX_IAA"/>
    <property type="match status" value="1"/>
</dbReference>
<evidence type="ECO:0000256" key="4">
    <source>
        <dbReference type="ARBA" id="ARBA00011726"/>
    </source>
</evidence>
<dbReference type="EMBL" id="PYDT01000009">
    <property type="protein sequence ID" value="THU49013.1"/>
    <property type="molecule type" value="Genomic_DNA"/>
</dbReference>